<dbReference type="Proteomes" id="UP001164748">
    <property type="component" value="Chromosome"/>
</dbReference>
<dbReference type="AlphaFoldDB" id="A0AA47LQC8"/>
<gene>
    <name evidence="1" type="ORF">N8M53_06785</name>
</gene>
<proteinExistence type="predicted"/>
<dbReference type="RefSeq" id="WP_269578221.1">
    <property type="nucleotide sequence ID" value="NZ_CP114588.1"/>
</dbReference>
<reference evidence="1" key="1">
    <citation type="submission" date="2022-09" db="EMBL/GenBank/DDBJ databases">
        <authorList>
            <person name="Li Z.-J."/>
        </authorList>
    </citation>
    <scope>NUCLEOTIDE SEQUENCE</scope>
    <source>
        <strain evidence="1">TGB11</strain>
    </source>
</reference>
<name>A0AA47LQC8_9GAMM</name>
<dbReference type="EMBL" id="CP114588">
    <property type="protein sequence ID" value="WBA07579.1"/>
    <property type="molecule type" value="Genomic_DNA"/>
</dbReference>
<organism evidence="1 2">
    <name type="scientific">Salinivibrio kushneri</name>
    <dbReference type="NCBI Taxonomy" id="1908198"/>
    <lineage>
        <taxon>Bacteria</taxon>
        <taxon>Pseudomonadati</taxon>
        <taxon>Pseudomonadota</taxon>
        <taxon>Gammaproteobacteria</taxon>
        <taxon>Vibrionales</taxon>
        <taxon>Vibrionaceae</taxon>
        <taxon>Salinivibrio</taxon>
    </lineage>
</organism>
<evidence type="ECO:0000313" key="1">
    <source>
        <dbReference type="EMBL" id="WBA07579.1"/>
    </source>
</evidence>
<sequence length="94" mass="11106">MEQLDFFEVPNPCRGICQVNNKGYCKGCFRSRDERVHWYALTNEQKRNVVRLCHQRYLRILRAKRKQVQDAALDAEPLPYQPSLFDDLNDDSSS</sequence>
<accession>A0AA47LQC8</accession>
<dbReference type="PANTHER" id="PTHR35175">
    <property type="entry name" value="DUF1289 DOMAIN-CONTAINING PROTEIN"/>
    <property type="match status" value="1"/>
</dbReference>
<protein>
    <submittedName>
        <fullName evidence="1">DUF1289 domain-containing protein</fullName>
    </submittedName>
</protein>
<evidence type="ECO:0000313" key="2">
    <source>
        <dbReference type="Proteomes" id="UP001164748"/>
    </source>
</evidence>
<dbReference type="PANTHER" id="PTHR35175:SF1">
    <property type="entry name" value="OXIDOREDUCTASE"/>
    <property type="match status" value="1"/>
</dbReference>
<dbReference type="InterPro" id="IPR010710">
    <property type="entry name" value="DUF1289"/>
</dbReference>
<dbReference type="Pfam" id="PF06945">
    <property type="entry name" value="DUF1289"/>
    <property type="match status" value="1"/>
</dbReference>